<name>X0US96_9ZZZZ</name>
<dbReference type="PANTHER" id="PTHR43393:SF3">
    <property type="entry name" value="LYSINE DECARBOXYLASE-LIKE PROTEIN"/>
    <property type="match status" value="1"/>
</dbReference>
<gene>
    <name evidence="1" type="ORF">S01H1_36140</name>
</gene>
<reference evidence="1" key="1">
    <citation type="journal article" date="2014" name="Front. Microbiol.">
        <title>High frequency of phylogenetically diverse reductive dehalogenase-homologous genes in deep subseafloor sedimentary metagenomes.</title>
        <authorList>
            <person name="Kawai M."/>
            <person name="Futagami T."/>
            <person name="Toyoda A."/>
            <person name="Takaki Y."/>
            <person name="Nishi S."/>
            <person name="Hori S."/>
            <person name="Arai W."/>
            <person name="Tsubouchi T."/>
            <person name="Morono Y."/>
            <person name="Uchiyama I."/>
            <person name="Ito T."/>
            <person name="Fujiyama A."/>
            <person name="Inagaki F."/>
            <person name="Takami H."/>
        </authorList>
    </citation>
    <scope>NUCLEOTIDE SEQUENCE</scope>
    <source>
        <strain evidence="1">Expedition CK06-06</strain>
    </source>
</reference>
<sequence>MKSKSKKKTKYSWLMKAYKNKDFLNSPSARIIRILSEMIEPATRFRKYRVKDTVVFFGSSRIFSRSVTSLKLRRIKARIKRVKSPSLNLKHQYEQAKRDVAMSRYYEDARLLAKKLTDYFKGLRKKGKNFMICSGGGPGIMAAGNQGAKMAGGKSIGLNISIPMEQYPNPYQT</sequence>
<dbReference type="InterPro" id="IPR052341">
    <property type="entry name" value="LOG_family_nucleotidases"/>
</dbReference>
<evidence type="ECO:0008006" key="2">
    <source>
        <dbReference type="Google" id="ProtNLM"/>
    </source>
</evidence>
<dbReference type="PANTHER" id="PTHR43393">
    <property type="entry name" value="CYTOKININ RIBOSIDE 5'-MONOPHOSPHATE PHOSPHORIBOHYDROLASE"/>
    <property type="match status" value="1"/>
</dbReference>
<dbReference type="EMBL" id="BARS01022618">
    <property type="protein sequence ID" value="GAG02097.1"/>
    <property type="molecule type" value="Genomic_DNA"/>
</dbReference>
<comment type="caution">
    <text evidence="1">The sequence shown here is derived from an EMBL/GenBank/DDBJ whole genome shotgun (WGS) entry which is preliminary data.</text>
</comment>
<protein>
    <recommendedName>
        <fullName evidence="2">Lysine decarboxylase</fullName>
    </recommendedName>
</protein>
<dbReference type="SUPFAM" id="SSF102405">
    <property type="entry name" value="MCP/YpsA-like"/>
    <property type="match status" value="1"/>
</dbReference>
<feature type="non-terminal residue" evidence="1">
    <location>
        <position position="173"/>
    </location>
</feature>
<dbReference type="GO" id="GO:0005829">
    <property type="term" value="C:cytosol"/>
    <property type="evidence" value="ECO:0007669"/>
    <property type="project" value="TreeGrafter"/>
</dbReference>
<organism evidence="1">
    <name type="scientific">marine sediment metagenome</name>
    <dbReference type="NCBI Taxonomy" id="412755"/>
    <lineage>
        <taxon>unclassified sequences</taxon>
        <taxon>metagenomes</taxon>
        <taxon>ecological metagenomes</taxon>
    </lineage>
</organism>
<dbReference type="Gene3D" id="3.40.50.450">
    <property type="match status" value="1"/>
</dbReference>
<evidence type="ECO:0000313" key="1">
    <source>
        <dbReference type="EMBL" id="GAG02097.1"/>
    </source>
</evidence>
<accession>X0US96</accession>
<proteinExistence type="predicted"/>
<dbReference type="AlphaFoldDB" id="X0US96"/>